<sequence>MEATMSFNVIYPNREGARFDTHYYRETHIPLVQRIFHPARVTLIEGVPMGGAAPPFVMIAHFEFASLGALNAALSAPDRGALRADLANFTDIEPTILLGKQCSGPK</sequence>
<evidence type="ECO:0000313" key="2">
    <source>
        <dbReference type="EMBL" id="TFW17610.1"/>
    </source>
</evidence>
<dbReference type="NCBIfam" id="TIGR02118">
    <property type="entry name" value="EthD family reductase"/>
    <property type="match status" value="1"/>
</dbReference>
<gene>
    <name evidence="2" type="ORF">E4L96_14320</name>
</gene>
<accession>A0A4Y9S801</accession>
<dbReference type="PANTHER" id="PTHR40260:SF2">
    <property type="entry name" value="BLR8190 PROTEIN"/>
    <property type="match status" value="1"/>
</dbReference>
<dbReference type="GO" id="GO:0016491">
    <property type="term" value="F:oxidoreductase activity"/>
    <property type="evidence" value="ECO:0007669"/>
    <property type="project" value="InterPro"/>
</dbReference>
<dbReference type="Gene3D" id="3.30.70.100">
    <property type="match status" value="1"/>
</dbReference>
<dbReference type="RefSeq" id="WP_135207905.1">
    <property type="nucleotide sequence ID" value="NZ_SPVF01000180.1"/>
</dbReference>
<comment type="caution">
    <text evidence="2">The sequence shown here is derived from an EMBL/GenBank/DDBJ whole genome shotgun (WGS) entry which is preliminary data.</text>
</comment>
<dbReference type="SUPFAM" id="SSF54909">
    <property type="entry name" value="Dimeric alpha+beta barrel"/>
    <property type="match status" value="1"/>
</dbReference>
<reference evidence="2 3" key="1">
    <citation type="submission" date="2019-03" db="EMBL/GenBank/DDBJ databases">
        <title>Draft Genome Sequence of Massilia arenosa sp. nov., a Novel Massilia Species Isolated from a Sandy-loam Maize Soil.</title>
        <authorList>
            <person name="Raths R."/>
            <person name="Peta V."/>
            <person name="Bucking H."/>
        </authorList>
    </citation>
    <scope>NUCLEOTIDE SEQUENCE [LARGE SCALE GENOMIC DNA]</scope>
    <source>
        <strain evidence="2 3">MC02</strain>
    </source>
</reference>
<dbReference type="InterPro" id="IPR011008">
    <property type="entry name" value="Dimeric_a/b-barrel"/>
</dbReference>
<dbReference type="OrthoDB" id="5343971at2"/>
<evidence type="ECO:0000259" key="1">
    <source>
        <dbReference type="Pfam" id="PF07110"/>
    </source>
</evidence>
<protein>
    <submittedName>
        <fullName evidence="2">EthD family reductase</fullName>
    </submittedName>
</protein>
<name>A0A4Y9S801_9BURK</name>
<feature type="domain" description="EthD" evidence="1">
    <location>
        <begin position="21"/>
        <end position="92"/>
    </location>
</feature>
<keyword evidence="3" id="KW-1185">Reference proteome</keyword>
<dbReference type="EMBL" id="SPVF01000180">
    <property type="protein sequence ID" value="TFW17610.1"/>
    <property type="molecule type" value="Genomic_DNA"/>
</dbReference>
<dbReference type="InterPro" id="IPR009799">
    <property type="entry name" value="EthD_dom"/>
</dbReference>
<dbReference type="Proteomes" id="UP000298438">
    <property type="component" value="Unassembled WGS sequence"/>
</dbReference>
<dbReference type="AlphaFoldDB" id="A0A4Y9S801"/>
<evidence type="ECO:0000313" key="3">
    <source>
        <dbReference type="Proteomes" id="UP000298438"/>
    </source>
</evidence>
<organism evidence="2 3">
    <name type="scientific">Zemynaea arenosa</name>
    <dbReference type="NCBI Taxonomy" id="2561931"/>
    <lineage>
        <taxon>Bacteria</taxon>
        <taxon>Pseudomonadati</taxon>
        <taxon>Pseudomonadota</taxon>
        <taxon>Betaproteobacteria</taxon>
        <taxon>Burkholderiales</taxon>
        <taxon>Oxalobacteraceae</taxon>
        <taxon>Telluria group</taxon>
        <taxon>Zemynaea</taxon>
    </lineage>
</organism>
<dbReference type="PANTHER" id="PTHR40260">
    <property type="entry name" value="BLR8190 PROTEIN"/>
    <property type="match status" value="1"/>
</dbReference>
<dbReference type="Pfam" id="PF07110">
    <property type="entry name" value="EthD"/>
    <property type="match status" value="1"/>
</dbReference>
<proteinExistence type="predicted"/>